<accession>A0A4R1L6A7</accession>
<dbReference type="InterPro" id="IPR051056">
    <property type="entry name" value="Glycosyl_Hydrolase_73"/>
</dbReference>
<dbReference type="OrthoDB" id="977752at2"/>
<dbReference type="PANTHER" id="PTHR33308:SF9">
    <property type="entry name" value="PEPTIDOGLYCAN HYDROLASE FLGJ"/>
    <property type="match status" value="1"/>
</dbReference>
<dbReference type="GO" id="GO:0004040">
    <property type="term" value="F:amidase activity"/>
    <property type="evidence" value="ECO:0007669"/>
    <property type="project" value="InterPro"/>
</dbReference>
<proteinExistence type="predicted"/>
<keyword evidence="4" id="KW-1185">Reference proteome</keyword>
<name>A0A4R1L6A7_9BACT</name>
<gene>
    <name evidence="3" type="ORF">C7378_1321</name>
</gene>
<dbReference type="EMBL" id="SMGK01000002">
    <property type="protein sequence ID" value="TCK73708.1"/>
    <property type="molecule type" value="Genomic_DNA"/>
</dbReference>
<dbReference type="AlphaFoldDB" id="A0A4R1L6A7"/>
<evidence type="ECO:0000313" key="3">
    <source>
        <dbReference type="EMBL" id="TCK73708.1"/>
    </source>
</evidence>
<dbReference type="InterPro" id="IPR002901">
    <property type="entry name" value="MGlyc_endo_b_GlcNAc-like_dom"/>
</dbReference>
<evidence type="ECO:0000313" key="4">
    <source>
        <dbReference type="Proteomes" id="UP000295210"/>
    </source>
</evidence>
<feature type="domain" description="Mannosyl-glycoprotein endo-beta-N-acetylglucosamidase-like" evidence="2">
    <location>
        <begin position="12"/>
        <end position="149"/>
    </location>
</feature>
<comment type="caution">
    <text evidence="3">The sequence shown here is derived from an EMBL/GenBank/DDBJ whole genome shotgun (WGS) entry which is preliminary data.</text>
</comment>
<dbReference type="Pfam" id="PF01832">
    <property type="entry name" value="Glucosaminidase"/>
    <property type="match status" value="1"/>
</dbReference>
<dbReference type="RefSeq" id="WP_131993645.1">
    <property type="nucleotide sequence ID" value="NZ_SMGK01000002.1"/>
</dbReference>
<evidence type="ECO:0000259" key="2">
    <source>
        <dbReference type="Pfam" id="PF01832"/>
    </source>
</evidence>
<evidence type="ECO:0000256" key="1">
    <source>
        <dbReference type="ARBA" id="ARBA00022801"/>
    </source>
</evidence>
<sequence length="154" mass="16910">MTDSFREQFLMKAAAAAAQAGHLFPQYAACEAALESAWGVSRLAVEANNLFGQKQSHPPLAGTATLSLPTREFLRGAWVTVEANWAKFEDWSACFSARMTLLRALSRSYPHYAAALKAQSGEQFVTEVSETWSTDPDRAGKVLEVFDAHKEVLV</sequence>
<keyword evidence="1" id="KW-0378">Hydrolase</keyword>
<dbReference type="PANTHER" id="PTHR33308">
    <property type="entry name" value="PEPTIDOGLYCAN HYDROLASE FLGJ"/>
    <property type="match status" value="1"/>
</dbReference>
<dbReference type="Proteomes" id="UP000295210">
    <property type="component" value="Unassembled WGS sequence"/>
</dbReference>
<organism evidence="3 4">
    <name type="scientific">Acidipila rosea</name>
    <dbReference type="NCBI Taxonomy" id="768535"/>
    <lineage>
        <taxon>Bacteria</taxon>
        <taxon>Pseudomonadati</taxon>
        <taxon>Acidobacteriota</taxon>
        <taxon>Terriglobia</taxon>
        <taxon>Terriglobales</taxon>
        <taxon>Acidobacteriaceae</taxon>
        <taxon>Acidipila</taxon>
    </lineage>
</organism>
<protein>
    <submittedName>
        <fullName evidence="3">Mannosyl-glycoprotein endo-beta-N-acetylglucosaminidase</fullName>
    </submittedName>
</protein>
<dbReference type="Gene3D" id="1.10.530.10">
    <property type="match status" value="1"/>
</dbReference>
<reference evidence="3 4" key="1">
    <citation type="submission" date="2019-03" db="EMBL/GenBank/DDBJ databases">
        <title>Genomic Encyclopedia of Type Strains, Phase IV (KMG-IV): sequencing the most valuable type-strain genomes for metagenomic binning, comparative biology and taxonomic classification.</title>
        <authorList>
            <person name="Goeker M."/>
        </authorList>
    </citation>
    <scope>NUCLEOTIDE SEQUENCE [LARGE SCALE GENOMIC DNA]</scope>
    <source>
        <strain evidence="3 4">DSM 103428</strain>
    </source>
</reference>